<dbReference type="Proteomes" id="UP000176221">
    <property type="component" value="Unassembled WGS sequence"/>
</dbReference>
<accession>A0A1G2NDE7</accession>
<feature type="transmembrane region" description="Helical" evidence="2">
    <location>
        <begin position="20"/>
        <end position="37"/>
    </location>
</feature>
<evidence type="ECO:0000313" key="4">
    <source>
        <dbReference type="Proteomes" id="UP000176221"/>
    </source>
</evidence>
<gene>
    <name evidence="3" type="ORF">A2928_04495</name>
</gene>
<name>A0A1G2NDE7_9BACT</name>
<evidence type="ECO:0000256" key="1">
    <source>
        <dbReference type="SAM" id="MobiDB-lite"/>
    </source>
</evidence>
<feature type="region of interest" description="Disordered" evidence="1">
    <location>
        <begin position="76"/>
        <end position="101"/>
    </location>
</feature>
<sequence>MHKFIQNIHKKPEHTRRRIAGISSVAIFLLILGAWVATVPGRIARINGSAPAIVEGESPLQNLRASVKDGFQSIRDGFSQSAGTSGDFNDSYSSEDEATSSDAVILEDENSAF</sequence>
<dbReference type="AlphaFoldDB" id="A0A1G2NDE7"/>
<evidence type="ECO:0000256" key="2">
    <source>
        <dbReference type="SAM" id="Phobius"/>
    </source>
</evidence>
<protein>
    <submittedName>
        <fullName evidence="3">Uncharacterized protein</fullName>
    </submittedName>
</protein>
<dbReference type="EMBL" id="MHRX01000017">
    <property type="protein sequence ID" value="OHA34080.1"/>
    <property type="molecule type" value="Genomic_DNA"/>
</dbReference>
<keyword evidence="2" id="KW-1133">Transmembrane helix</keyword>
<reference evidence="3 4" key="1">
    <citation type="journal article" date="2016" name="Nat. Commun.">
        <title>Thousands of microbial genomes shed light on interconnected biogeochemical processes in an aquifer system.</title>
        <authorList>
            <person name="Anantharaman K."/>
            <person name="Brown C.T."/>
            <person name="Hug L.A."/>
            <person name="Sharon I."/>
            <person name="Castelle C.J."/>
            <person name="Probst A.J."/>
            <person name="Thomas B.C."/>
            <person name="Singh A."/>
            <person name="Wilkins M.J."/>
            <person name="Karaoz U."/>
            <person name="Brodie E.L."/>
            <person name="Williams K.H."/>
            <person name="Hubbard S.S."/>
            <person name="Banfield J.F."/>
        </authorList>
    </citation>
    <scope>NUCLEOTIDE SEQUENCE [LARGE SCALE GENOMIC DNA]</scope>
</reference>
<evidence type="ECO:0000313" key="3">
    <source>
        <dbReference type="EMBL" id="OHA34080.1"/>
    </source>
</evidence>
<keyword evidence="2" id="KW-0472">Membrane</keyword>
<feature type="compositionally biased region" description="Polar residues" evidence="1">
    <location>
        <begin position="78"/>
        <end position="92"/>
    </location>
</feature>
<keyword evidence="2" id="KW-0812">Transmembrane</keyword>
<organism evidence="3 4">
    <name type="scientific">Candidatus Taylorbacteria bacterium RIFCSPLOWO2_01_FULL_45_15b</name>
    <dbReference type="NCBI Taxonomy" id="1802319"/>
    <lineage>
        <taxon>Bacteria</taxon>
        <taxon>Candidatus Tayloriibacteriota</taxon>
    </lineage>
</organism>
<comment type="caution">
    <text evidence="3">The sequence shown here is derived from an EMBL/GenBank/DDBJ whole genome shotgun (WGS) entry which is preliminary data.</text>
</comment>
<proteinExistence type="predicted"/>